<evidence type="ECO:0000256" key="1">
    <source>
        <dbReference type="SAM" id="MobiDB-lite"/>
    </source>
</evidence>
<sequence length="159" mass="17220">MVDYKFLLLLLSTVSLTVATPHLVRGQELAQISPSGAPSAPLEAPAESSPPAEPAQQQAEMDPEQAAFLDALKLTNEQKSQFQAIQKLLQAQAKSILTPAQVQQVQKLSAAGQEPDFRTLNLSADQTAKLQEAEGLANYRFSLLLTPEQKKVLSKLISK</sequence>
<name>A0A2W1JIM0_9CYAN</name>
<organism evidence="2 3">
    <name type="scientific">Acaryochloris thomasi RCC1774</name>
    <dbReference type="NCBI Taxonomy" id="1764569"/>
    <lineage>
        <taxon>Bacteria</taxon>
        <taxon>Bacillati</taxon>
        <taxon>Cyanobacteriota</taxon>
        <taxon>Cyanophyceae</taxon>
        <taxon>Acaryochloridales</taxon>
        <taxon>Acaryochloridaceae</taxon>
        <taxon>Acaryochloris</taxon>
        <taxon>Acaryochloris thomasi</taxon>
    </lineage>
</organism>
<gene>
    <name evidence="2" type="ORF">C1752_02301</name>
</gene>
<dbReference type="RefSeq" id="WP_110986259.1">
    <property type="nucleotide sequence ID" value="NZ_CAWNWM010000006.1"/>
</dbReference>
<dbReference type="EMBL" id="PQWO01000006">
    <property type="protein sequence ID" value="PZD73330.1"/>
    <property type="molecule type" value="Genomic_DNA"/>
</dbReference>
<comment type="caution">
    <text evidence="2">The sequence shown here is derived from an EMBL/GenBank/DDBJ whole genome shotgun (WGS) entry which is preliminary data.</text>
</comment>
<accession>A0A2W1JIM0</accession>
<reference evidence="2 3" key="1">
    <citation type="journal article" date="2018" name="Sci. Rep.">
        <title>A novel species of the marine cyanobacterium Acaryochloris with a unique pigment content and lifestyle.</title>
        <authorList>
            <person name="Partensky F."/>
            <person name="Six C."/>
            <person name="Ratin M."/>
            <person name="Garczarek L."/>
            <person name="Vaulot D."/>
            <person name="Probert I."/>
            <person name="Calteau A."/>
            <person name="Gourvil P."/>
            <person name="Marie D."/>
            <person name="Grebert T."/>
            <person name="Bouchier C."/>
            <person name="Le Panse S."/>
            <person name="Gachenot M."/>
            <person name="Rodriguez F."/>
            <person name="Garrido J.L."/>
        </authorList>
    </citation>
    <scope>NUCLEOTIDE SEQUENCE [LARGE SCALE GENOMIC DNA]</scope>
    <source>
        <strain evidence="2 3">RCC1774</strain>
    </source>
</reference>
<feature type="compositionally biased region" description="Low complexity" evidence="1">
    <location>
        <begin position="33"/>
        <end position="63"/>
    </location>
</feature>
<evidence type="ECO:0000313" key="3">
    <source>
        <dbReference type="Proteomes" id="UP000248857"/>
    </source>
</evidence>
<dbReference type="AlphaFoldDB" id="A0A2W1JIM0"/>
<dbReference type="Proteomes" id="UP000248857">
    <property type="component" value="Unassembled WGS sequence"/>
</dbReference>
<proteinExistence type="predicted"/>
<protein>
    <submittedName>
        <fullName evidence="2">Uncharacterized protein</fullName>
    </submittedName>
</protein>
<feature type="region of interest" description="Disordered" evidence="1">
    <location>
        <begin position="31"/>
        <end position="63"/>
    </location>
</feature>
<keyword evidence="3" id="KW-1185">Reference proteome</keyword>
<evidence type="ECO:0000313" key="2">
    <source>
        <dbReference type="EMBL" id="PZD73330.1"/>
    </source>
</evidence>